<dbReference type="SUPFAM" id="SSF51126">
    <property type="entry name" value="Pectin lyase-like"/>
    <property type="match status" value="1"/>
</dbReference>
<dbReference type="PROSITE" id="PS51257">
    <property type="entry name" value="PROKAR_LIPOPROTEIN"/>
    <property type="match status" value="1"/>
</dbReference>
<keyword evidence="4" id="KW-1185">Reference proteome</keyword>
<dbReference type="Pfam" id="PF13229">
    <property type="entry name" value="Beta_helix"/>
    <property type="match status" value="1"/>
</dbReference>
<keyword evidence="1" id="KW-0732">Signal</keyword>
<dbReference type="InterPro" id="IPR012334">
    <property type="entry name" value="Pectin_lyas_fold"/>
</dbReference>
<dbReference type="Gene3D" id="2.160.20.10">
    <property type="entry name" value="Single-stranded right-handed beta-helix, Pectin lyase-like"/>
    <property type="match status" value="2"/>
</dbReference>
<name>A0ABP9PZL5_9PSEU</name>
<proteinExistence type="predicted"/>
<feature type="chain" id="PRO_5045314219" description="Right handed beta helix domain-containing protein" evidence="1">
    <location>
        <begin position="23"/>
        <end position="332"/>
    </location>
</feature>
<accession>A0ABP9PZL5</accession>
<evidence type="ECO:0000256" key="1">
    <source>
        <dbReference type="SAM" id="SignalP"/>
    </source>
</evidence>
<protein>
    <recommendedName>
        <fullName evidence="2">Right handed beta helix domain-containing protein</fullName>
    </recommendedName>
</protein>
<dbReference type="RefSeq" id="WP_185066630.1">
    <property type="nucleotide sequence ID" value="NZ_BAABJP010000007.1"/>
</dbReference>
<dbReference type="InterPro" id="IPR039448">
    <property type="entry name" value="Beta_helix"/>
</dbReference>
<gene>
    <name evidence="3" type="ORF">GCM10023321_19120</name>
</gene>
<comment type="caution">
    <text evidence="3">The sequence shown here is derived from an EMBL/GenBank/DDBJ whole genome shotgun (WGS) entry which is preliminary data.</text>
</comment>
<evidence type="ECO:0000313" key="3">
    <source>
        <dbReference type="EMBL" id="GAA5151682.1"/>
    </source>
</evidence>
<dbReference type="Proteomes" id="UP001428817">
    <property type="component" value="Unassembled WGS sequence"/>
</dbReference>
<sequence length="332" mass="34392">MPFWPRAALPALLTCLAALVAACGSDVPIVRPPGAAPAAPPPASASAAPPAKAKPGIIRPLARPTGCSYTATEPIGLGQALNVAVGGSKICVFGNFPTTRLVVGRSGTPQAPIQLVGDGKTTVHGISVDASYVSISGINSVNADAPGVALDGHHITLENAFIGNPRNNDGDGIRFWGSDIVIKQNTIRNTRNIRAHADCMQTFATDAEHQASQRITIDRNRCEDIDNTCLIVEGPNSEAGDGSGVGATTDIRFTNNYCQNRADQALQIDDARNVVFTGNELAGPIHHAIALQNRSTGAKVSGNKLNPAVQFEVGMDDSSRPGYQGPVPGGAP</sequence>
<evidence type="ECO:0000259" key="2">
    <source>
        <dbReference type="Pfam" id="PF13229"/>
    </source>
</evidence>
<dbReference type="InterPro" id="IPR011050">
    <property type="entry name" value="Pectin_lyase_fold/virulence"/>
</dbReference>
<evidence type="ECO:0000313" key="4">
    <source>
        <dbReference type="Proteomes" id="UP001428817"/>
    </source>
</evidence>
<organism evidence="3 4">
    <name type="scientific">Pseudonocardia eucalypti</name>
    <dbReference type="NCBI Taxonomy" id="648755"/>
    <lineage>
        <taxon>Bacteria</taxon>
        <taxon>Bacillati</taxon>
        <taxon>Actinomycetota</taxon>
        <taxon>Actinomycetes</taxon>
        <taxon>Pseudonocardiales</taxon>
        <taxon>Pseudonocardiaceae</taxon>
        <taxon>Pseudonocardia</taxon>
    </lineage>
</organism>
<dbReference type="SMART" id="SM00710">
    <property type="entry name" value="PbH1"/>
    <property type="match status" value="5"/>
</dbReference>
<feature type="signal peptide" evidence="1">
    <location>
        <begin position="1"/>
        <end position="22"/>
    </location>
</feature>
<reference evidence="4" key="1">
    <citation type="journal article" date="2019" name="Int. J. Syst. Evol. Microbiol.">
        <title>The Global Catalogue of Microorganisms (GCM) 10K type strain sequencing project: providing services to taxonomists for standard genome sequencing and annotation.</title>
        <authorList>
            <consortium name="The Broad Institute Genomics Platform"/>
            <consortium name="The Broad Institute Genome Sequencing Center for Infectious Disease"/>
            <person name="Wu L."/>
            <person name="Ma J."/>
        </authorList>
    </citation>
    <scope>NUCLEOTIDE SEQUENCE [LARGE SCALE GENOMIC DNA]</scope>
    <source>
        <strain evidence="4">JCM 18303</strain>
    </source>
</reference>
<dbReference type="InterPro" id="IPR006626">
    <property type="entry name" value="PbH1"/>
</dbReference>
<feature type="domain" description="Right handed beta helix" evidence="2">
    <location>
        <begin position="125"/>
        <end position="304"/>
    </location>
</feature>
<dbReference type="EMBL" id="BAABJP010000007">
    <property type="protein sequence ID" value="GAA5151682.1"/>
    <property type="molecule type" value="Genomic_DNA"/>
</dbReference>